<dbReference type="EMBL" id="CP024785">
    <property type="protein sequence ID" value="AUB34918.1"/>
    <property type="molecule type" value="Genomic_DNA"/>
</dbReference>
<dbReference type="Proteomes" id="UP000232003">
    <property type="component" value="Chromosome"/>
</dbReference>
<dbReference type="AlphaFoldDB" id="A0A2K8SHL3"/>
<evidence type="ECO:0000313" key="2">
    <source>
        <dbReference type="Proteomes" id="UP000232003"/>
    </source>
</evidence>
<protein>
    <submittedName>
        <fullName evidence="1">Uncharacterized protein</fullName>
    </submittedName>
</protein>
<organism evidence="1 2">
    <name type="scientific">Nostoc flagelliforme CCNUN1</name>
    <dbReference type="NCBI Taxonomy" id="2038116"/>
    <lineage>
        <taxon>Bacteria</taxon>
        <taxon>Bacillati</taxon>
        <taxon>Cyanobacteriota</taxon>
        <taxon>Cyanophyceae</taxon>
        <taxon>Nostocales</taxon>
        <taxon>Nostocaceae</taxon>
        <taxon>Nostoc</taxon>
    </lineage>
</organism>
<sequence length="54" mass="6221">MIAHYNKILDIVVRMGHLENARCFSGQTSFVIYQMDENSTLVHSEYIFGNTNLV</sequence>
<name>A0A2K8SHL3_9NOSO</name>
<evidence type="ECO:0000313" key="1">
    <source>
        <dbReference type="EMBL" id="AUB34918.1"/>
    </source>
</evidence>
<accession>A0A2K8SHL3</accession>
<reference evidence="1 2" key="1">
    <citation type="submission" date="2017-11" db="EMBL/GenBank/DDBJ databases">
        <title>Complete genome of a free-living desiccation-tolerant cyanobacterium and its photosynthetic adaptation to extreme terrestrial habitat.</title>
        <authorList>
            <person name="Shang J."/>
        </authorList>
    </citation>
    <scope>NUCLEOTIDE SEQUENCE [LARGE SCALE GENOMIC DNA]</scope>
    <source>
        <strain evidence="1 2">CCNUN1</strain>
    </source>
</reference>
<proteinExistence type="predicted"/>
<dbReference type="KEGG" id="nfl:COO91_00760"/>
<keyword evidence="2" id="KW-1185">Reference proteome</keyword>
<gene>
    <name evidence="1" type="ORF">COO91_00760</name>
</gene>